<feature type="compositionally biased region" description="Basic residues" evidence="1">
    <location>
        <begin position="66"/>
        <end position="75"/>
    </location>
</feature>
<feature type="region of interest" description="Disordered" evidence="1">
    <location>
        <begin position="1"/>
        <end position="91"/>
    </location>
</feature>
<accession>A0A3N0Y0K3</accession>
<evidence type="ECO:0000256" key="1">
    <source>
        <dbReference type="SAM" id="MobiDB-lite"/>
    </source>
</evidence>
<name>A0A3N0Y0K3_ANAGA</name>
<organism evidence="2 3">
    <name type="scientific">Anabarilius grahami</name>
    <name type="common">Kanglang fish</name>
    <name type="synonym">Barilius grahami</name>
    <dbReference type="NCBI Taxonomy" id="495550"/>
    <lineage>
        <taxon>Eukaryota</taxon>
        <taxon>Metazoa</taxon>
        <taxon>Chordata</taxon>
        <taxon>Craniata</taxon>
        <taxon>Vertebrata</taxon>
        <taxon>Euteleostomi</taxon>
        <taxon>Actinopterygii</taxon>
        <taxon>Neopterygii</taxon>
        <taxon>Teleostei</taxon>
        <taxon>Ostariophysi</taxon>
        <taxon>Cypriniformes</taxon>
        <taxon>Xenocyprididae</taxon>
        <taxon>Xenocypridinae</taxon>
        <taxon>Xenocypridinae incertae sedis</taxon>
        <taxon>Anabarilius</taxon>
    </lineage>
</organism>
<sequence>MVFVKEESEEDMSEPEPWRIKHEEQGGLVKVKEEREDLMEVEEKHQHQKDHDVPGEESTLPPSGLHARRRRQRRRSINENGHIAYGAEAPA</sequence>
<evidence type="ECO:0000313" key="2">
    <source>
        <dbReference type="EMBL" id="ROK79787.1"/>
    </source>
</evidence>
<dbReference type="EMBL" id="RJVU01055539">
    <property type="protein sequence ID" value="ROK79787.1"/>
    <property type="molecule type" value="Genomic_DNA"/>
</dbReference>
<dbReference type="OrthoDB" id="3437960at2759"/>
<feature type="compositionally biased region" description="Basic and acidic residues" evidence="1">
    <location>
        <begin position="41"/>
        <end position="54"/>
    </location>
</feature>
<dbReference type="Proteomes" id="UP000281406">
    <property type="component" value="Unassembled WGS sequence"/>
</dbReference>
<comment type="caution">
    <text evidence="2">The sequence shown here is derived from an EMBL/GenBank/DDBJ whole genome shotgun (WGS) entry which is preliminary data.</text>
</comment>
<gene>
    <name evidence="2" type="ORF">DPX16_1521</name>
</gene>
<reference evidence="2 3" key="1">
    <citation type="submission" date="2018-10" db="EMBL/GenBank/DDBJ databases">
        <title>Genome assembly for a Yunnan-Guizhou Plateau 3E fish, Anabarilius grahami (Regan), and its evolutionary and genetic applications.</title>
        <authorList>
            <person name="Jiang W."/>
        </authorList>
    </citation>
    <scope>NUCLEOTIDE SEQUENCE [LARGE SCALE GENOMIC DNA]</scope>
    <source>
        <strain evidence="2">AG-KIZ</strain>
        <tissue evidence="2">Muscle</tissue>
    </source>
</reference>
<proteinExistence type="predicted"/>
<evidence type="ECO:0000313" key="3">
    <source>
        <dbReference type="Proteomes" id="UP000281406"/>
    </source>
</evidence>
<feature type="compositionally biased region" description="Basic and acidic residues" evidence="1">
    <location>
        <begin position="16"/>
        <end position="35"/>
    </location>
</feature>
<keyword evidence="3" id="KW-1185">Reference proteome</keyword>
<dbReference type="AlphaFoldDB" id="A0A3N0Y0K3"/>
<protein>
    <submittedName>
        <fullName evidence="2">Uncharacterized protein</fullName>
    </submittedName>
</protein>